<comment type="caution">
    <text evidence="1">The sequence shown here is derived from an EMBL/GenBank/DDBJ whole genome shotgun (WGS) entry which is preliminary data.</text>
</comment>
<name>A0ABU7B6E5_9TELE</name>
<gene>
    <name evidence="1" type="ORF">ATANTOWER_012551</name>
</gene>
<dbReference type="Proteomes" id="UP001345963">
    <property type="component" value="Unassembled WGS sequence"/>
</dbReference>
<protein>
    <submittedName>
        <fullName evidence="1">Uncharacterized protein</fullName>
    </submittedName>
</protein>
<evidence type="ECO:0000313" key="1">
    <source>
        <dbReference type="EMBL" id="MED6246082.1"/>
    </source>
</evidence>
<reference evidence="1 2" key="1">
    <citation type="submission" date="2021-07" db="EMBL/GenBank/DDBJ databases">
        <authorList>
            <person name="Palmer J.M."/>
        </authorList>
    </citation>
    <scope>NUCLEOTIDE SEQUENCE [LARGE SCALE GENOMIC DNA]</scope>
    <source>
        <strain evidence="1 2">AT_MEX2019</strain>
        <tissue evidence="1">Muscle</tissue>
    </source>
</reference>
<sequence>MNIKMLAQNRCCSHSALHEPVSLSSCNLKFLMSCNTTAHPKHHLHLWIFSEHTTYSCHALTWGKWDPIHCLYPFHLHSGVDQGPLDPGLFPLKRFTLSRRDSG</sequence>
<dbReference type="EMBL" id="JAHUTI010042004">
    <property type="protein sequence ID" value="MED6246082.1"/>
    <property type="molecule type" value="Genomic_DNA"/>
</dbReference>
<organism evidence="1 2">
    <name type="scientific">Ataeniobius toweri</name>
    <dbReference type="NCBI Taxonomy" id="208326"/>
    <lineage>
        <taxon>Eukaryota</taxon>
        <taxon>Metazoa</taxon>
        <taxon>Chordata</taxon>
        <taxon>Craniata</taxon>
        <taxon>Vertebrata</taxon>
        <taxon>Euteleostomi</taxon>
        <taxon>Actinopterygii</taxon>
        <taxon>Neopterygii</taxon>
        <taxon>Teleostei</taxon>
        <taxon>Neoteleostei</taxon>
        <taxon>Acanthomorphata</taxon>
        <taxon>Ovalentaria</taxon>
        <taxon>Atherinomorphae</taxon>
        <taxon>Cyprinodontiformes</taxon>
        <taxon>Goodeidae</taxon>
        <taxon>Ataeniobius</taxon>
    </lineage>
</organism>
<accession>A0ABU7B6E5</accession>
<feature type="non-terminal residue" evidence="1">
    <location>
        <position position="103"/>
    </location>
</feature>
<keyword evidence="2" id="KW-1185">Reference proteome</keyword>
<proteinExistence type="predicted"/>
<evidence type="ECO:0000313" key="2">
    <source>
        <dbReference type="Proteomes" id="UP001345963"/>
    </source>
</evidence>